<reference evidence="20 21" key="3">
    <citation type="submission" date="2018-11" db="EMBL/GenBank/DDBJ databases">
        <title>Changes in penicillin susceptibility of Streptococcus suis isolates by amino acid alterations in the penicillin-binding protein.</title>
        <authorList>
            <person name="Niemann L."/>
            <person name="Eichhorn I."/>
        </authorList>
    </citation>
    <scope>NUCLEOTIDE SEQUENCE [LARGE SCALE GENOMIC DNA]</scope>
    <source>
        <strain evidence="10 21">IMT40201</strain>
        <strain evidence="11 20">IMT40738</strain>
    </source>
</reference>
<dbReference type="EMBL" id="FIHM01000010">
    <property type="protein sequence ID" value="CYV24104.1"/>
    <property type="molecule type" value="Genomic_DNA"/>
</dbReference>
<dbReference type="EMBL" id="FIFW01000016">
    <property type="protein sequence ID" value="CYU73134.1"/>
    <property type="molecule type" value="Genomic_DNA"/>
</dbReference>
<dbReference type="EMBL" id="FIHD01000018">
    <property type="protein sequence ID" value="CYU94245.1"/>
    <property type="molecule type" value="Genomic_DNA"/>
</dbReference>
<dbReference type="EMBL" id="FIJK01000006">
    <property type="protein sequence ID" value="CYW09349.1"/>
    <property type="molecule type" value="Genomic_DNA"/>
</dbReference>
<dbReference type="EMBL" id="RRZO01000004">
    <property type="protein sequence ID" value="RRN52362.1"/>
    <property type="molecule type" value="Genomic_DNA"/>
</dbReference>
<evidence type="ECO:0000313" key="15">
    <source>
        <dbReference type="Proteomes" id="UP000073434"/>
    </source>
</evidence>
<evidence type="ECO:0000313" key="20">
    <source>
        <dbReference type="Proteomes" id="UP000278566"/>
    </source>
</evidence>
<evidence type="ECO:0000313" key="12">
    <source>
        <dbReference type="Proteomes" id="UP000069526"/>
    </source>
</evidence>
<evidence type="ECO:0000313" key="9">
    <source>
        <dbReference type="EMBL" id="CYX38158.1"/>
    </source>
</evidence>
<feature type="domain" description="Transposase Synechocystis PCC 6803" evidence="1">
    <location>
        <begin position="1"/>
        <end position="106"/>
    </location>
</feature>
<dbReference type="EMBL" id="FIHA01000001">
    <property type="protein sequence ID" value="CYU53506.1"/>
    <property type="molecule type" value="Genomic_DNA"/>
</dbReference>
<dbReference type="Proteomes" id="UP000069526">
    <property type="component" value="Unassembled WGS sequence"/>
</dbReference>
<reference evidence="2 19" key="2">
    <citation type="submission" date="2017-11" db="EMBL/GenBank/DDBJ databases">
        <title>Genome analysis of Streptococcus suis serotype chz stain ah681.</title>
        <authorList>
            <person name="Pan Z."/>
            <person name="Zhang Y."/>
            <person name="Ma J."/>
            <person name="Lu P."/>
            <person name="Zhu Y."/>
            <person name="Zhong X."/>
            <person name="Dong W."/>
            <person name="Lu C."/>
            <person name="Yao H."/>
        </authorList>
    </citation>
    <scope>NUCLEOTIDE SEQUENCE [LARGE SCALE GENOMIC DNA]</scope>
    <source>
        <strain evidence="2 19">AH681</strain>
    </source>
</reference>
<dbReference type="Proteomes" id="UP000074903">
    <property type="component" value="Unassembled WGS sequence"/>
</dbReference>
<evidence type="ECO:0000313" key="4">
    <source>
        <dbReference type="EMBL" id="CYU73134.1"/>
    </source>
</evidence>
<evidence type="ECO:0000259" key="1">
    <source>
        <dbReference type="Pfam" id="PF01710"/>
    </source>
</evidence>
<evidence type="ECO:0000313" key="11">
    <source>
        <dbReference type="EMBL" id="RRN52362.1"/>
    </source>
</evidence>
<gene>
    <name evidence="2" type="ORF">CWI26_08245</name>
    <name evidence="10" type="ORF">EI219_10225</name>
    <name evidence="11" type="ORF">EI220_01760</name>
    <name evidence="4" type="ORF">ERS132385_01525</name>
    <name evidence="5" type="ORF">ERS132394_01505</name>
    <name evidence="3" type="ORF">ERS132414_00021</name>
    <name evidence="6" type="ORF">ERS132416_01166</name>
    <name evidence="7" type="ORF">ERS132426_00700</name>
    <name evidence="9" type="ORF">ERS132531_00342</name>
    <name evidence="8" type="ORF">ERS132539_00439</name>
</gene>
<evidence type="ECO:0000313" key="10">
    <source>
        <dbReference type="EMBL" id="RRN48568.1"/>
    </source>
</evidence>
<evidence type="ECO:0000313" key="2">
    <source>
        <dbReference type="EMBL" id="AUA19464.1"/>
    </source>
</evidence>
<evidence type="ECO:0000313" key="5">
    <source>
        <dbReference type="EMBL" id="CYU82294.1"/>
    </source>
</evidence>
<dbReference type="Proteomes" id="UP000074850">
    <property type="component" value="Unassembled WGS sequence"/>
</dbReference>
<evidence type="ECO:0000313" key="8">
    <source>
        <dbReference type="EMBL" id="CYW09349.1"/>
    </source>
</evidence>
<dbReference type="STRING" id="1321372.GCA_000478745_00023"/>
<evidence type="ECO:0000313" key="6">
    <source>
        <dbReference type="EMBL" id="CYU94245.1"/>
    </source>
</evidence>
<evidence type="ECO:0000313" key="19">
    <source>
        <dbReference type="Proteomes" id="UP000231863"/>
    </source>
</evidence>
<name>A0A116KSG6_STRSU</name>
<dbReference type="Proteomes" id="UP000072794">
    <property type="component" value="Unassembled WGS sequence"/>
</dbReference>
<dbReference type="Proteomes" id="UP000231863">
    <property type="component" value="Chromosome"/>
</dbReference>
<proteinExistence type="predicted"/>
<evidence type="ECO:0000313" key="18">
    <source>
        <dbReference type="Proteomes" id="UP000074903"/>
    </source>
</evidence>
<evidence type="ECO:0000313" key="16">
    <source>
        <dbReference type="Proteomes" id="UP000073494"/>
    </source>
</evidence>
<evidence type="ECO:0000313" key="17">
    <source>
        <dbReference type="Proteomes" id="UP000074850"/>
    </source>
</evidence>
<dbReference type="Proteomes" id="UP000073434">
    <property type="component" value="Unassembled WGS sequence"/>
</dbReference>
<dbReference type="EMBL" id="RRZQ01000018">
    <property type="protein sequence ID" value="RRN48568.1"/>
    <property type="molecule type" value="Genomic_DNA"/>
</dbReference>
<reference evidence="12 13" key="1">
    <citation type="submission" date="2016-02" db="EMBL/GenBank/DDBJ databases">
        <authorList>
            <consortium name="Pathogen Informatics"/>
        </authorList>
    </citation>
    <scope>NUCLEOTIDE SEQUENCE [LARGE SCALE GENOMIC DNA]</scope>
    <source>
        <strain evidence="4 15">LSS23</strain>
        <strain evidence="5 13">LSS32</strain>
        <strain evidence="3 14">LSS52</strain>
        <strain evidence="6 16">LSS54</strain>
        <strain evidence="7 17">LSS64</strain>
        <strain evidence="8 12">SS1013</strain>
        <strain evidence="9 18">SS993</strain>
    </source>
</reference>
<evidence type="ECO:0000313" key="7">
    <source>
        <dbReference type="EMBL" id="CYV24104.1"/>
    </source>
</evidence>
<dbReference type="AlphaFoldDB" id="A0A116KSG6"/>
<evidence type="ECO:0000313" key="3">
    <source>
        <dbReference type="EMBL" id="CYU53506.1"/>
    </source>
</evidence>
<protein>
    <submittedName>
        <fullName evidence="3">Transposase</fullName>
    </submittedName>
</protein>
<accession>A0A116KSG6</accession>
<dbReference type="EMBL" id="CP025043">
    <property type="protein sequence ID" value="AUA19464.1"/>
    <property type="molecule type" value="Genomic_DNA"/>
</dbReference>
<evidence type="ECO:0000313" key="14">
    <source>
        <dbReference type="Proteomes" id="UP000072794"/>
    </source>
</evidence>
<dbReference type="EMBL" id="FILX01000003">
    <property type="protein sequence ID" value="CYX38158.1"/>
    <property type="molecule type" value="Genomic_DNA"/>
</dbReference>
<dbReference type="EMBL" id="FIGJ01000017">
    <property type="protein sequence ID" value="CYU82294.1"/>
    <property type="molecule type" value="Genomic_DNA"/>
</dbReference>
<dbReference type="Proteomes" id="UP000072618">
    <property type="component" value="Unassembled WGS sequence"/>
</dbReference>
<organism evidence="3 14">
    <name type="scientific">Streptococcus suis</name>
    <dbReference type="NCBI Taxonomy" id="1307"/>
    <lineage>
        <taxon>Bacteria</taxon>
        <taxon>Bacillati</taxon>
        <taxon>Bacillota</taxon>
        <taxon>Bacilli</taxon>
        <taxon>Lactobacillales</taxon>
        <taxon>Streptococcaceae</taxon>
        <taxon>Streptococcus</taxon>
    </lineage>
</organism>
<dbReference type="InterPro" id="IPR009057">
    <property type="entry name" value="Homeodomain-like_sf"/>
</dbReference>
<dbReference type="RefSeq" id="WP_004298883.1">
    <property type="nucleotide sequence ID" value="NZ_CEDY01000173.1"/>
</dbReference>
<dbReference type="Proteomes" id="UP000278566">
    <property type="component" value="Unassembled WGS sequence"/>
</dbReference>
<evidence type="ECO:0000313" key="21">
    <source>
        <dbReference type="Proteomes" id="UP000281324"/>
    </source>
</evidence>
<dbReference type="Proteomes" id="UP000073494">
    <property type="component" value="Unassembled WGS sequence"/>
</dbReference>
<dbReference type="SUPFAM" id="SSF46689">
    <property type="entry name" value="Homeodomain-like"/>
    <property type="match status" value="1"/>
</dbReference>
<dbReference type="InterPro" id="IPR002622">
    <property type="entry name" value="Transposase_14"/>
</dbReference>
<dbReference type="Proteomes" id="UP000281324">
    <property type="component" value="Unassembled WGS sequence"/>
</dbReference>
<evidence type="ECO:0000313" key="13">
    <source>
        <dbReference type="Proteomes" id="UP000072618"/>
    </source>
</evidence>
<sequence length="108" mass="12601">MTYGIDFRKRVIAYVQSGHTKKETCDLFGIGTDTLYRWETQLKNEGHLNRKPRSRSPRKLPLDRLEAYVKEHPDAFLKEIAEHFNCSIPSVWAALKKVNITLKKDNNL</sequence>
<dbReference type="Pfam" id="PF01710">
    <property type="entry name" value="HTH_Tnp_IS630"/>
    <property type="match status" value="1"/>
</dbReference>